<dbReference type="Proteomes" id="UP000031668">
    <property type="component" value="Unassembled WGS sequence"/>
</dbReference>
<comment type="caution">
    <text evidence="2">The sequence shown here is derived from an EMBL/GenBank/DDBJ whole genome shotgun (WGS) entry which is preliminary data.</text>
</comment>
<protein>
    <submittedName>
        <fullName evidence="2">Uncharacterized protein</fullName>
    </submittedName>
</protein>
<keyword evidence="1" id="KW-0472">Membrane</keyword>
<gene>
    <name evidence="2" type="ORF">RF11_07491</name>
</gene>
<proteinExistence type="predicted"/>
<dbReference type="EMBL" id="JWZT01000473">
    <property type="protein sequence ID" value="KII74282.1"/>
    <property type="molecule type" value="Genomic_DNA"/>
</dbReference>
<evidence type="ECO:0000313" key="3">
    <source>
        <dbReference type="Proteomes" id="UP000031668"/>
    </source>
</evidence>
<accession>A0A0C2NJS5</accession>
<feature type="transmembrane region" description="Helical" evidence="1">
    <location>
        <begin position="185"/>
        <end position="205"/>
    </location>
</feature>
<sequence length="217" mass="25912">MNQINCSDWFEKWYRDFESKDIFDLDRCELRSNDQFFDLDRFHGYLISQGITKENYYKMIISARCNFDRATQDFYRVQPTFESKNIFKIEKRDDLFQYLFDRQKATNSTKQSLIQYLNNSALYIEWTSNRFLSTILRCLLEGDFIDTVISMAHERSDLQPHNYHAPIDTPIATPKATKYTYNKPIYMLIISVVVFALFIVAMKLYKRGVVIRSILPF</sequence>
<keyword evidence="1" id="KW-0812">Transmembrane</keyword>
<evidence type="ECO:0000313" key="2">
    <source>
        <dbReference type="EMBL" id="KII74282.1"/>
    </source>
</evidence>
<evidence type="ECO:0000256" key="1">
    <source>
        <dbReference type="SAM" id="Phobius"/>
    </source>
</evidence>
<keyword evidence="1" id="KW-1133">Transmembrane helix</keyword>
<reference evidence="2 3" key="1">
    <citation type="journal article" date="2014" name="Genome Biol. Evol.">
        <title>The genome of the myxosporean Thelohanellus kitauei shows adaptations to nutrient acquisition within its fish host.</title>
        <authorList>
            <person name="Yang Y."/>
            <person name="Xiong J."/>
            <person name="Zhou Z."/>
            <person name="Huo F."/>
            <person name="Miao W."/>
            <person name="Ran C."/>
            <person name="Liu Y."/>
            <person name="Zhang J."/>
            <person name="Feng J."/>
            <person name="Wang M."/>
            <person name="Wang M."/>
            <person name="Wang L."/>
            <person name="Yao B."/>
        </authorList>
    </citation>
    <scope>NUCLEOTIDE SEQUENCE [LARGE SCALE GENOMIC DNA]</scope>
    <source>
        <strain evidence="2">Wuqing</strain>
    </source>
</reference>
<keyword evidence="3" id="KW-1185">Reference proteome</keyword>
<name>A0A0C2NJS5_THEKT</name>
<organism evidence="2 3">
    <name type="scientific">Thelohanellus kitauei</name>
    <name type="common">Myxosporean</name>
    <dbReference type="NCBI Taxonomy" id="669202"/>
    <lineage>
        <taxon>Eukaryota</taxon>
        <taxon>Metazoa</taxon>
        <taxon>Cnidaria</taxon>
        <taxon>Myxozoa</taxon>
        <taxon>Myxosporea</taxon>
        <taxon>Bivalvulida</taxon>
        <taxon>Platysporina</taxon>
        <taxon>Myxobolidae</taxon>
        <taxon>Thelohanellus</taxon>
    </lineage>
</organism>
<dbReference type="AlphaFoldDB" id="A0A0C2NJS5"/>